<dbReference type="STRING" id="1925591.BI308_18050"/>
<keyword evidence="1" id="KW-0175">Coiled coil</keyword>
<name>A0A1L9QNC7_9CYAN</name>
<evidence type="ECO:0000313" key="2">
    <source>
        <dbReference type="EMBL" id="OJJ24170.1"/>
    </source>
</evidence>
<proteinExistence type="predicted"/>
<dbReference type="AlphaFoldDB" id="A0A1L9QNC7"/>
<comment type="caution">
    <text evidence="2">The sequence shown here is derived from an EMBL/GenBank/DDBJ whole genome shotgun (WGS) entry which is preliminary data.</text>
</comment>
<sequence>MTQEFKITMLGDTQSGKTCFLLAMYEMMSFGIEGFVLSTDPDTDLDLSEKWNNIIDQAGTEERWPPPTGAGDFIRYDFSFNYGLTTPLIEFDWVDYRGGALRDRSSTDDTKRLLERLEVTDCVIICIPGDFFLKDGSVDRRKAQIVKRTNVLLEDSFKTRPIPTIIILITKSDLCSHLPREQIKSTIEQYFSVLFVKKHQGWVMLVPSTLGTELASDSNSGSIDPNGVHIPLIFTVFTYYKAGIDSMEEEIDAGQESLGESSSRLRAAENRNIVRRLWSRLSGDDQTARIRAEVTNRENRLNNMMREQQEAKQKLQLLFNQLNDYQSGHRPYYIYFDGEEV</sequence>
<evidence type="ECO:0000313" key="3">
    <source>
        <dbReference type="Proteomes" id="UP000183940"/>
    </source>
</evidence>
<dbReference type="Proteomes" id="UP000183940">
    <property type="component" value="Unassembled WGS sequence"/>
</dbReference>
<feature type="coiled-coil region" evidence="1">
    <location>
        <begin position="291"/>
        <end position="321"/>
    </location>
</feature>
<evidence type="ECO:0000256" key="1">
    <source>
        <dbReference type="SAM" id="Coils"/>
    </source>
</evidence>
<reference evidence="2" key="1">
    <citation type="submission" date="2016-10" db="EMBL/GenBank/DDBJ databases">
        <title>CRISPR-Cas defence system in Roseofilum reptotaenium: evidence of a bacteriophage-cyanobacterium arms race in the coral black band disease.</title>
        <authorList>
            <person name="Buerger P."/>
            <person name="Wood-Charlson E.M."/>
            <person name="Weynberg K.D."/>
            <person name="Willis B."/>
            <person name="Van Oppen M.J."/>
        </authorList>
    </citation>
    <scope>NUCLEOTIDE SEQUENCE [LARGE SCALE GENOMIC DNA]</scope>
    <source>
        <strain evidence="2">AO1-A</strain>
    </source>
</reference>
<organism evidence="2 3">
    <name type="scientific">Roseofilum reptotaenium AO1-A</name>
    <dbReference type="NCBI Taxonomy" id="1925591"/>
    <lineage>
        <taxon>Bacteria</taxon>
        <taxon>Bacillati</taxon>
        <taxon>Cyanobacteriota</taxon>
        <taxon>Cyanophyceae</taxon>
        <taxon>Desertifilales</taxon>
        <taxon>Desertifilaceae</taxon>
        <taxon>Roseofilum</taxon>
    </lineage>
</organism>
<dbReference type="EMBL" id="MLAW01000036">
    <property type="protein sequence ID" value="OJJ24170.1"/>
    <property type="molecule type" value="Genomic_DNA"/>
</dbReference>
<keyword evidence="3" id="KW-1185">Reference proteome</keyword>
<dbReference type="SUPFAM" id="SSF52540">
    <property type="entry name" value="P-loop containing nucleoside triphosphate hydrolases"/>
    <property type="match status" value="1"/>
</dbReference>
<gene>
    <name evidence="2" type="ORF">BI308_18050</name>
</gene>
<accession>A0A1L9QNC7</accession>
<protein>
    <submittedName>
        <fullName evidence="2">Uncharacterized protein</fullName>
    </submittedName>
</protein>
<dbReference type="Gene3D" id="3.40.50.300">
    <property type="entry name" value="P-loop containing nucleotide triphosphate hydrolases"/>
    <property type="match status" value="1"/>
</dbReference>
<dbReference type="InterPro" id="IPR027417">
    <property type="entry name" value="P-loop_NTPase"/>
</dbReference>